<evidence type="ECO:0000256" key="1">
    <source>
        <dbReference type="ARBA" id="ARBA00022531"/>
    </source>
</evidence>
<dbReference type="Gene3D" id="2.130.10.10">
    <property type="entry name" value="YVTN repeat-like/Quinoprotein amine dehydrogenase"/>
    <property type="match status" value="1"/>
</dbReference>
<evidence type="ECO:0000313" key="4">
    <source>
        <dbReference type="EMBL" id="MBF9239408.1"/>
    </source>
</evidence>
<feature type="domain" description="Photosynthesis system II assembly factor Ycf48/Hcf136-like" evidence="3">
    <location>
        <begin position="134"/>
        <end position="208"/>
    </location>
</feature>
<organism evidence="4 5">
    <name type="scientific">Hymenobacter jeongseonensis</name>
    <dbReference type="NCBI Taxonomy" id="2791027"/>
    <lineage>
        <taxon>Bacteria</taxon>
        <taxon>Pseudomonadati</taxon>
        <taxon>Bacteroidota</taxon>
        <taxon>Cytophagia</taxon>
        <taxon>Cytophagales</taxon>
        <taxon>Hymenobacteraceae</taxon>
        <taxon>Hymenobacter</taxon>
    </lineage>
</organism>
<comment type="caution">
    <text evidence="4">The sequence shown here is derived from an EMBL/GenBank/DDBJ whole genome shotgun (WGS) entry which is preliminary data.</text>
</comment>
<dbReference type="Pfam" id="PF14870">
    <property type="entry name" value="PSII_BNR"/>
    <property type="match status" value="2"/>
</dbReference>
<dbReference type="Proteomes" id="UP000597617">
    <property type="component" value="Unassembled WGS sequence"/>
</dbReference>
<dbReference type="PANTHER" id="PTHR47199:SF2">
    <property type="entry name" value="PHOTOSYSTEM II STABILITY_ASSEMBLY FACTOR HCF136, CHLOROPLASTIC"/>
    <property type="match status" value="1"/>
</dbReference>
<sequence length="335" mass="36473">MKKFYPLALLGLALGVSACKEDVYVLDSYSTMRYDVLALPTAADTLRLNSVDFLSAREGFVGGASGSLFATTDAGLTWTRRSQPTLGNINKLLFTSPTAGWAGTSSGLYRTTNGGQSWQRQVILDAYGSGAGEVTDIQFVTAQTGYAVGAGATIHKTTNGGTTWTNVQRRLDKRYTFRAVSFTSADSGTVMGDEQSRWLTANGGQTWYAFDYYGNPQDNTTHDVLRLNLKTYILATPHGFEAHDANQNYAPDDGYGHPVFGLATTGRGGPVVGVGRRTVVRRHEDYSTAEHTPWVYVHAPDGTSIDATFYAADFANANTFYAVGHRGLIYRFHYQ</sequence>
<dbReference type="SUPFAM" id="SSF110296">
    <property type="entry name" value="Oligoxyloglucan reducing end-specific cellobiohydrolase"/>
    <property type="match status" value="1"/>
</dbReference>
<name>A0ABS0INF1_9BACT</name>
<dbReference type="InterPro" id="IPR015943">
    <property type="entry name" value="WD40/YVTN_repeat-like_dom_sf"/>
</dbReference>
<keyword evidence="1" id="KW-0602">Photosynthesis</keyword>
<dbReference type="InterPro" id="IPR028203">
    <property type="entry name" value="PSII_CF48-like_dom"/>
</dbReference>
<dbReference type="RefSeq" id="WP_196283756.1">
    <property type="nucleotide sequence ID" value="NZ_JADQDQ010000012.1"/>
</dbReference>
<keyword evidence="2" id="KW-0604">Photosystem II</keyword>
<protein>
    <recommendedName>
        <fullName evidence="3">Photosynthesis system II assembly factor Ycf48/Hcf136-like domain-containing protein</fullName>
    </recommendedName>
</protein>
<dbReference type="EMBL" id="JADQDQ010000012">
    <property type="protein sequence ID" value="MBF9239408.1"/>
    <property type="molecule type" value="Genomic_DNA"/>
</dbReference>
<keyword evidence="5" id="KW-1185">Reference proteome</keyword>
<proteinExistence type="predicted"/>
<reference evidence="4 5" key="1">
    <citation type="submission" date="2020-11" db="EMBL/GenBank/DDBJ databases">
        <authorList>
            <person name="Kim M.K."/>
        </authorList>
    </citation>
    <scope>NUCLEOTIDE SEQUENCE [LARGE SCALE GENOMIC DNA]</scope>
    <source>
        <strain evidence="4 5">BT683</strain>
    </source>
</reference>
<evidence type="ECO:0000256" key="2">
    <source>
        <dbReference type="ARBA" id="ARBA00023276"/>
    </source>
</evidence>
<accession>A0ABS0INF1</accession>
<dbReference type="PANTHER" id="PTHR47199">
    <property type="entry name" value="PHOTOSYSTEM II STABILITY/ASSEMBLY FACTOR HCF136, CHLOROPLASTIC"/>
    <property type="match status" value="1"/>
</dbReference>
<dbReference type="PROSITE" id="PS51257">
    <property type="entry name" value="PROKAR_LIPOPROTEIN"/>
    <property type="match status" value="1"/>
</dbReference>
<evidence type="ECO:0000259" key="3">
    <source>
        <dbReference type="Pfam" id="PF14870"/>
    </source>
</evidence>
<gene>
    <name evidence="4" type="ORF">I2I05_18590</name>
</gene>
<feature type="domain" description="Photosynthesis system II assembly factor Ycf48/Hcf136-like" evidence="3">
    <location>
        <begin position="33"/>
        <end position="120"/>
    </location>
</feature>
<evidence type="ECO:0000313" key="5">
    <source>
        <dbReference type="Proteomes" id="UP000597617"/>
    </source>
</evidence>